<accession>A0ABS7DF07</accession>
<comment type="caution">
    <text evidence="2">The sequence shown here is derived from an EMBL/GenBank/DDBJ whole genome shotgun (WGS) entry which is preliminary data.</text>
</comment>
<dbReference type="RefSeq" id="WP_219936579.1">
    <property type="nucleotide sequence ID" value="NZ_JAGFNY010000003.1"/>
</dbReference>
<feature type="chain" id="PRO_5045403915" evidence="1">
    <location>
        <begin position="25"/>
        <end position="393"/>
    </location>
</feature>
<reference evidence="2 3" key="1">
    <citation type="submission" date="2021-03" db="EMBL/GenBank/DDBJ databases">
        <title>Succinivibrio sp. nov. isolated from feces of cow.</title>
        <authorList>
            <person name="Choi J.-Y."/>
        </authorList>
    </citation>
    <scope>NUCLEOTIDE SEQUENCE [LARGE SCALE GENOMIC DNA]</scope>
    <source>
        <strain evidence="2 3">AGMB01872</strain>
    </source>
</reference>
<dbReference type="Proteomes" id="UP000731465">
    <property type="component" value="Unassembled WGS sequence"/>
</dbReference>
<dbReference type="InterPro" id="IPR042268">
    <property type="entry name" value="BamC_C"/>
</dbReference>
<keyword evidence="1" id="KW-0732">Signal</keyword>
<evidence type="ECO:0000313" key="2">
    <source>
        <dbReference type="EMBL" id="MBW7569687.1"/>
    </source>
</evidence>
<protein>
    <submittedName>
        <fullName evidence="2">Outer membrane protein assembly factor BamC</fullName>
    </submittedName>
</protein>
<organism evidence="2 3">
    <name type="scientific">Succinivibrio faecicola</name>
    <dbReference type="NCBI Taxonomy" id="2820300"/>
    <lineage>
        <taxon>Bacteria</taxon>
        <taxon>Pseudomonadati</taxon>
        <taxon>Pseudomonadota</taxon>
        <taxon>Gammaproteobacteria</taxon>
        <taxon>Aeromonadales</taxon>
        <taxon>Succinivibrionaceae</taxon>
        <taxon>Succinivibrio</taxon>
    </lineage>
</organism>
<dbReference type="InterPro" id="IPR010653">
    <property type="entry name" value="NlpB/DapX"/>
</dbReference>
<evidence type="ECO:0000313" key="3">
    <source>
        <dbReference type="Proteomes" id="UP000731465"/>
    </source>
</evidence>
<sequence>MTRIKIKKLVGALFVCGLPAFVMSGCICVKNQYQKVFGVDESVNESTGYYSYLDAQLSDNKIVVPEGLDNPGRNSQLKVPSVNPDTLKGNVGEKVDVRPPAAPYRADFGSYTQWIDNEAIVWFEKDGSHGIRTEDDAWMLIDSMLRTMKVGIGEVSDGQYVLTTVSSDFTDYGKPYSELDEDNGILRYRQIYQLRVGRNSANEIGIASRLLASGRFLSNGYSVNKDLSPIEQERFTMGFSNNIIHALNDRFVERSYDPENLVITLGKDNNGHDAILVEAPFDTTNKVLVRTFPRIGWSVTAHSVAKAQYDIEVLDSSDEQVVYTNSTSLDIDQGTYKIRVGIHGNMSAITLYDKDDAPVPYEVVSRIYQGFAQVMSAQFVEYTNNQANVVKAK</sequence>
<name>A0ABS7DF07_9GAMM</name>
<evidence type="ECO:0000256" key="1">
    <source>
        <dbReference type="SAM" id="SignalP"/>
    </source>
</evidence>
<feature type="signal peptide" evidence="1">
    <location>
        <begin position="1"/>
        <end position="24"/>
    </location>
</feature>
<dbReference type="Gene3D" id="3.30.310.170">
    <property type="entry name" value="Outer membrane protein assembly factor BamC"/>
    <property type="match status" value="1"/>
</dbReference>
<keyword evidence="3" id="KW-1185">Reference proteome</keyword>
<dbReference type="PROSITE" id="PS51257">
    <property type="entry name" value="PROKAR_LIPOPROTEIN"/>
    <property type="match status" value="1"/>
</dbReference>
<gene>
    <name evidence="2" type="primary">bamC</name>
    <name evidence="2" type="ORF">J5V48_02140</name>
</gene>
<dbReference type="Pfam" id="PF06804">
    <property type="entry name" value="Lipoprotein_18"/>
    <property type="match status" value="1"/>
</dbReference>
<dbReference type="EMBL" id="JAGFNY010000003">
    <property type="protein sequence ID" value="MBW7569687.1"/>
    <property type="molecule type" value="Genomic_DNA"/>
</dbReference>
<proteinExistence type="predicted"/>